<dbReference type="PIRSF" id="PIRSF002599">
    <property type="entry name" value="Cold_shock_A"/>
    <property type="match status" value="1"/>
</dbReference>
<feature type="transmembrane region" description="Helical" evidence="1">
    <location>
        <begin position="43"/>
        <end position="63"/>
    </location>
</feature>
<evidence type="ECO:0000313" key="2">
    <source>
        <dbReference type="EMBL" id="MEO1782289.1"/>
    </source>
</evidence>
<dbReference type="RefSeq" id="WP_161868876.1">
    <property type="nucleotide sequence ID" value="NZ_JAQFAM010000014.1"/>
</dbReference>
<feature type="transmembrane region" description="Helical" evidence="1">
    <location>
        <begin position="6"/>
        <end position="23"/>
    </location>
</feature>
<dbReference type="InterPro" id="IPR010718">
    <property type="entry name" value="DUF1294"/>
</dbReference>
<keyword evidence="3" id="KW-1185">Reference proteome</keyword>
<evidence type="ECO:0000256" key="1">
    <source>
        <dbReference type="SAM" id="Phobius"/>
    </source>
</evidence>
<dbReference type="EMBL" id="MAEI02000001">
    <property type="protein sequence ID" value="MEO1782289.1"/>
    <property type="molecule type" value="Genomic_DNA"/>
</dbReference>
<keyword evidence="1" id="KW-0812">Transmembrane</keyword>
<name>A0ABV0F2L3_9ENTE</name>
<protein>
    <recommendedName>
        <fullName evidence="4">DUF1294 domain-containing protein</fullName>
    </recommendedName>
</protein>
<reference evidence="2" key="1">
    <citation type="submission" date="2016-06" db="EMBL/GenBank/DDBJ databases">
        <authorList>
            <person name="Van Tyne D."/>
        </authorList>
    </citation>
    <scope>NUCLEOTIDE SEQUENCE</scope>
    <source>
        <strain evidence="2">JM9A</strain>
    </source>
</reference>
<evidence type="ECO:0000313" key="3">
    <source>
        <dbReference type="Proteomes" id="UP001429357"/>
    </source>
</evidence>
<accession>A0ABV0F2L3</accession>
<sequence length="92" mass="10447">MDFIKQHPLAIYLIIVNISLFLLMGLDKLKAKMDSWRISEKTLLLLGLVGGGLGGILGQQVFHHKTRKVYFTICFSLGLLFAIGGVVWYYFR</sequence>
<dbReference type="Proteomes" id="UP001429357">
    <property type="component" value="Unassembled WGS sequence"/>
</dbReference>
<keyword evidence="1" id="KW-0472">Membrane</keyword>
<organism evidence="2 3">
    <name type="scientific">Enterococcus diestrammenae</name>
    <dbReference type="NCBI Taxonomy" id="1155073"/>
    <lineage>
        <taxon>Bacteria</taxon>
        <taxon>Bacillati</taxon>
        <taxon>Bacillota</taxon>
        <taxon>Bacilli</taxon>
        <taxon>Lactobacillales</taxon>
        <taxon>Enterococcaceae</taxon>
        <taxon>Enterococcus</taxon>
    </lineage>
</organism>
<keyword evidence="1" id="KW-1133">Transmembrane helix</keyword>
<comment type="caution">
    <text evidence="2">The sequence shown here is derived from an EMBL/GenBank/DDBJ whole genome shotgun (WGS) entry which is preliminary data.</text>
</comment>
<proteinExistence type="predicted"/>
<dbReference type="InterPro" id="IPR012156">
    <property type="entry name" value="Cold_shock_CspA"/>
</dbReference>
<gene>
    <name evidence="2" type="ORF">BAU18_001882</name>
</gene>
<feature type="transmembrane region" description="Helical" evidence="1">
    <location>
        <begin position="69"/>
        <end position="91"/>
    </location>
</feature>
<evidence type="ECO:0008006" key="4">
    <source>
        <dbReference type="Google" id="ProtNLM"/>
    </source>
</evidence>
<dbReference type="Pfam" id="PF06961">
    <property type="entry name" value="DUF1294"/>
    <property type="match status" value="1"/>
</dbReference>
<reference evidence="2" key="2">
    <citation type="submission" date="2024-02" db="EMBL/GenBank/DDBJ databases">
        <title>The Genome Sequence of Enterococcus diestrammenae JM9A.</title>
        <authorList>
            <person name="Earl A."/>
            <person name="Manson A."/>
            <person name="Gilmore M."/>
            <person name="Sanders J."/>
            <person name="Shea T."/>
            <person name="Howe W."/>
            <person name="Livny J."/>
            <person name="Cuomo C."/>
            <person name="Neafsey D."/>
            <person name="Birren B."/>
        </authorList>
    </citation>
    <scope>NUCLEOTIDE SEQUENCE</scope>
    <source>
        <strain evidence="2">JM9A</strain>
    </source>
</reference>